<name>F2JMB9_CELLD</name>
<dbReference type="AlphaFoldDB" id="F2JMB9"/>
<accession>F2JMB9</accession>
<dbReference type="eggNOG" id="ENOG50336Z3">
    <property type="taxonomic scope" value="Bacteria"/>
</dbReference>
<keyword evidence="1" id="KW-0812">Transmembrane</keyword>
<keyword evidence="1" id="KW-1133">Transmembrane helix</keyword>
<keyword evidence="1" id="KW-0472">Membrane</keyword>
<evidence type="ECO:0000313" key="2">
    <source>
        <dbReference type="EMBL" id="ADZ82330.1"/>
    </source>
</evidence>
<dbReference type="RefSeq" id="WP_013655631.1">
    <property type="nucleotide sequence ID" value="NC_015275.1"/>
</dbReference>
<gene>
    <name evidence="2" type="ordered locus">Clole_0596</name>
</gene>
<proteinExistence type="predicted"/>
<protein>
    <submittedName>
        <fullName evidence="2">Uncharacterized protein</fullName>
    </submittedName>
</protein>
<feature type="transmembrane region" description="Helical" evidence="1">
    <location>
        <begin position="63"/>
        <end position="80"/>
    </location>
</feature>
<reference evidence="2 3" key="1">
    <citation type="journal article" date="2011" name="J. Bacteriol.">
        <title>Complete genome sequence of the cellulose-degrading bacterium Cellulosilyticum lentocellum.</title>
        <authorList>
            <consortium name="US DOE Joint Genome Institute"/>
            <person name="Miller D.A."/>
            <person name="Suen G."/>
            <person name="Bruce D."/>
            <person name="Copeland A."/>
            <person name="Cheng J.F."/>
            <person name="Detter C."/>
            <person name="Goodwin L.A."/>
            <person name="Han C.S."/>
            <person name="Hauser L.J."/>
            <person name="Land M.L."/>
            <person name="Lapidus A."/>
            <person name="Lucas S."/>
            <person name="Meincke L."/>
            <person name="Pitluck S."/>
            <person name="Tapia R."/>
            <person name="Teshima H."/>
            <person name="Woyke T."/>
            <person name="Fox B.G."/>
            <person name="Angert E.R."/>
            <person name="Currie C.R."/>
        </authorList>
    </citation>
    <scope>NUCLEOTIDE SEQUENCE [LARGE SCALE GENOMIC DNA]</scope>
    <source>
        <strain evidence="3">ATCC 49066 / DSM 5427 / NCIMB 11756 / RHM5</strain>
    </source>
</reference>
<feature type="transmembrane region" description="Helical" evidence="1">
    <location>
        <begin position="86"/>
        <end position="106"/>
    </location>
</feature>
<evidence type="ECO:0000313" key="3">
    <source>
        <dbReference type="Proteomes" id="UP000008467"/>
    </source>
</evidence>
<dbReference type="Proteomes" id="UP000008467">
    <property type="component" value="Chromosome"/>
</dbReference>
<organism evidence="2 3">
    <name type="scientific">Cellulosilyticum lentocellum (strain ATCC 49066 / DSM 5427 / NCIMB 11756 / RHM5)</name>
    <name type="common">Clostridium lentocellum</name>
    <dbReference type="NCBI Taxonomy" id="642492"/>
    <lineage>
        <taxon>Bacteria</taxon>
        <taxon>Bacillati</taxon>
        <taxon>Bacillota</taxon>
        <taxon>Clostridia</taxon>
        <taxon>Lachnospirales</taxon>
        <taxon>Cellulosilyticaceae</taxon>
        <taxon>Cellulosilyticum</taxon>
    </lineage>
</organism>
<sequence length="303" mass="35219">MTEKLVVQFDQLPVYDSPLDYLAYCMGCNTYHMTDQKPCIKCGKADVSVSLECIAEKTVKRHFLNGMGILVMLHALMFVVSMSWIAILLGTVYTIVCIVLYGGIYLRYKEAYCKKELEKHVRANSQRIKLDLEKQWEECKEQINKGDYLGAYEKLRYLSQLVDNEEIRVYKLVCLNHFHLRKDLPLELKTVLLPDCNMLLIRYIYEVAKLKKELIDEATINYILRYRQQVLTEEKGEEIVASVLGGALRSKFLLNKYALALKEYLPYLPKERLLRLRKIQDGISDEALREEIISQIATLVGEE</sequence>
<evidence type="ECO:0000256" key="1">
    <source>
        <dbReference type="SAM" id="Phobius"/>
    </source>
</evidence>
<dbReference type="EMBL" id="CP002582">
    <property type="protein sequence ID" value="ADZ82330.1"/>
    <property type="molecule type" value="Genomic_DNA"/>
</dbReference>
<dbReference type="STRING" id="642492.Clole_0596"/>
<keyword evidence="3" id="KW-1185">Reference proteome</keyword>
<dbReference type="KEGG" id="cle:Clole_0596"/>
<dbReference type="HOGENOM" id="CLU_890941_0_0_9"/>